<proteinExistence type="predicted"/>
<dbReference type="SUPFAM" id="SSF55347">
    <property type="entry name" value="Glyceraldehyde-3-phosphate dehydrogenase-like, C-terminal domain"/>
    <property type="match status" value="1"/>
</dbReference>
<dbReference type="Proteomes" id="UP000230638">
    <property type="component" value="Unassembled WGS sequence"/>
</dbReference>
<dbReference type="Pfam" id="PF16653">
    <property type="entry name" value="Sacchrp_dh_C"/>
    <property type="match status" value="1"/>
</dbReference>
<sequence length="433" mass="49145">MRQRHNNSKAWSYNNMPCILDRYRGRCMLKRVFYLHFHNLTRGSPMTFGTCAVFGGLGAMGKGAVIFMKDMFEKFVIIDERVPTDGDRIFFEKTVPGRFEIMTESFTDGTDFIAQALKMHSVSVCIGTLPSRWQILGAYAALRQHSCHYFDLGADNDVLMEQREIFSKTNREKIFMPFCGFDPGILNILVLSATKHPICDSIEVLVGGFPAQVPENALCHEWTFNPTSTLETYRGETCVIENGKLTLKSALTGYSNISYEHRIMGAFYTNCGNIQLMEKIATNTSIMRRLKTCAIRSIRHLGHWEAIRSMAEGGLFDDDVFKMNAQKLAKAYPHAKNDIAFMRIICKKNSNFLARIEWSETSDKDFSAMQKATMKSTTLIVQKALECFYADTSPRISGFMMPETFVSETLNLSPNNIIRLMQAFGMNVRMSVT</sequence>
<name>A0A2H0CUS5_9BACT</name>
<comment type="caution">
    <text evidence="2">The sequence shown here is derived from an EMBL/GenBank/DDBJ whole genome shotgun (WGS) entry which is preliminary data.</text>
</comment>
<dbReference type="InterPro" id="IPR032095">
    <property type="entry name" value="Sacchrp_dh-like_C"/>
</dbReference>
<dbReference type="EMBL" id="PCTL01000020">
    <property type="protein sequence ID" value="PIP73469.1"/>
    <property type="molecule type" value="Genomic_DNA"/>
</dbReference>
<organism evidence="2 3">
    <name type="scientific">Candidatus Lloydbacteria bacterium CG22_combo_CG10-13_8_21_14_all_47_15</name>
    <dbReference type="NCBI Taxonomy" id="1974635"/>
    <lineage>
        <taxon>Bacteria</taxon>
        <taxon>Candidatus Lloydiibacteriota</taxon>
    </lineage>
</organism>
<feature type="domain" description="Saccharopine dehydrogenase-like C-terminal" evidence="1">
    <location>
        <begin position="180"/>
        <end position="321"/>
    </location>
</feature>
<gene>
    <name evidence="2" type="ORF">COW88_01945</name>
</gene>
<reference evidence="2 3" key="1">
    <citation type="submission" date="2017-09" db="EMBL/GenBank/DDBJ databases">
        <title>Depth-based differentiation of microbial function through sediment-hosted aquifers and enrichment of novel symbionts in the deep terrestrial subsurface.</title>
        <authorList>
            <person name="Probst A.J."/>
            <person name="Ladd B."/>
            <person name="Jarett J.K."/>
            <person name="Geller-Mcgrath D.E."/>
            <person name="Sieber C.M."/>
            <person name="Emerson J.B."/>
            <person name="Anantharaman K."/>
            <person name="Thomas B.C."/>
            <person name="Malmstrom R."/>
            <person name="Stieglmeier M."/>
            <person name="Klingl A."/>
            <person name="Woyke T."/>
            <person name="Ryan C.M."/>
            <person name="Banfield J.F."/>
        </authorList>
    </citation>
    <scope>NUCLEOTIDE SEQUENCE [LARGE SCALE GENOMIC DNA]</scope>
    <source>
        <strain evidence="2">CG22_combo_CG10-13_8_21_14_all_47_15</strain>
    </source>
</reference>
<accession>A0A2H0CUS5</accession>
<evidence type="ECO:0000313" key="3">
    <source>
        <dbReference type="Proteomes" id="UP000230638"/>
    </source>
</evidence>
<dbReference type="Gene3D" id="3.30.360.10">
    <property type="entry name" value="Dihydrodipicolinate Reductase, domain 2"/>
    <property type="match status" value="1"/>
</dbReference>
<dbReference type="AlphaFoldDB" id="A0A2H0CUS5"/>
<protein>
    <recommendedName>
        <fullName evidence="1">Saccharopine dehydrogenase-like C-terminal domain-containing protein</fullName>
    </recommendedName>
</protein>
<evidence type="ECO:0000259" key="1">
    <source>
        <dbReference type="Pfam" id="PF16653"/>
    </source>
</evidence>
<evidence type="ECO:0000313" key="2">
    <source>
        <dbReference type="EMBL" id="PIP73469.1"/>
    </source>
</evidence>